<dbReference type="Gene3D" id="2.60.200.20">
    <property type="match status" value="1"/>
</dbReference>
<evidence type="ECO:0000259" key="3">
    <source>
        <dbReference type="PROSITE" id="PS50006"/>
    </source>
</evidence>
<sequence>MKGFLKSPDGIFQLGLRVTTVGRDGSDLVLKTAGAEFQHAIIEYSNQDDCFVLQDLNTCQGTYINDCRVQNAAVRLAPGDIIRFGYGGMPYELELDNQSQVAYPPVHQRPAWTQPLTMVSDQLESDPAAGLPQLRSMVNAPTGTWNTCPQQPQPLPRPPSMRSRPQSAGSATRRVDRPVQLIPSGTFIPNRTITGWVGGTAITRTQGGDIVPGTTAVEREQRIQFLSDEVKRLAVYQSECTRKEDMIRQLRTEIRDLQNQLRQTTTNWSTSPAMSNDAEITQRLLQLENELTRKTNETENLREQLRQAQEKSQQVATPNGSNSVSRQDFNDRVMEMNSLRAELERVQKDKNIMAGLVTQMQRDMSNKDTTISHVTREMENLKTEMREKDIQLTAMQTKFASSKDKKKGDDDLRSSEKEAAVVKLKLKAVESQMKEKCDLIASLKEELEKVQEAERQEKASQRKLQTELDQCSTKAQDLERAERLVRVDLEKVSKRIERFRNRVIQVTFSVPGTRTPDKQLNDDEVVDALQKIISEKVELVKQIRELKQTINEFGSSKKDSVDGAKRLKQHLGESVTRLREKGVRAGQLKQEVDLLQTVSVCQSLDWAKSGSLELLQTVLTWQTDIEAALEQCGVNVKIADDAPGAHILRLYKEREEAVRDQAELRGRLASIQDQHQVDVETALANLRQELQNRASDDAEMATREHEEKTKRMMAEVEAAEAEKRQAAVEEQQAKIIELQANIETLRASILEKEEEQKENKDLARDALEQLEAAKKTEVELQEKLRAAEAKEADLEVSSVRVREEMKRGYEDEAQKLREQVKQHSLTICAMEERLNKVVKKNKEAQTEINHLKKTIQELKLKLQKPTPPPKPKVILQRPTVDVAATEQLISQLRMENVELQKNLHEQQTTILALRRDLAGASARLTDMAGELSEAQKEDMERNQRRVAKQEAELTALRQQLAKLSSIVDKQTAEIGTLNGDISKHKSALSKYKTGVTERDTKITELETKLASKEAESQTQLNLIEEEGRITSELSALGAQCRGERHDQVIARQREALTELRARIKALEQTRPSLPTHNQALQQVMLLKKELSELHASQSANDIRLQNFCAAVDFGGSDTPGGTMSVRRSGDSTRAAAFHDQVNRARGVQPQSRAEAEIERSAHRETMEALETSESTFLTLLRGVASALELDSIEGLRSMAHIPKDEREKLVCAREQGCELVTGRIKVLKERIARKDELLQGYEKDLAKLRQAETLANKKTSQVDSLTTDVRSKIEEMQYLREALQRTRTRLEQEKRLNAAIKQKKTFHLENERTCQNGFHKHHCPPEDVMGKDVAKRRVQKEKLKRKNYEIQTLKGELGVKDRDLQNTRRKMLSMEGSLVSVDLGTPAVNCSLWKDLW</sequence>
<name>A0AAD9KPH5_RIDPI</name>
<dbReference type="InterPro" id="IPR008984">
    <property type="entry name" value="SMAD_FHA_dom_sf"/>
</dbReference>
<protein>
    <recommendedName>
        <fullName evidence="3">FHA domain-containing protein</fullName>
    </recommendedName>
</protein>
<dbReference type="PROSITE" id="PS50006">
    <property type="entry name" value="FHA_DOMAIN"/>
    <property type="match status" value="1"/>
</dbReference>
<dbReference type="InterPro" id="IPR000253">
    <property type="entry name" value="FHA_dom"/>
</dbReference>
<feature type="coiled-coil region" evidence="1">
    <location>
        <begin position="371"/>
        <end position="481"/>
    </location>
</feature>
<reference evidence="4" key="1">
    <citation type="journal article" date="2023" name="Mol. Biol. Evol.">
        <title>Third-Generation Sequencing Reveals the Adaptive Role of the Epigenome in Three Deep-Sea Polychaetes.</title>
        <authorList>
            <person name="Perez M."/>
            <person name="Aroh O."/>
            <person name="Sun Y."/>
            <person name="Lan Y."/>
            <person name="Juniper S.K."/>
            <person name="Young C.R."/>
            <person name="Angers B."/>
            <person name="Qian P.Y."/>
        </authorList>
    </citation>
    <scope>NUCLEOTIDE SEQUENCE</scope>
    <source>
        <strain evidence="4">R07B-5</strain>
    </source>
</reference>
<evidence type="ECO:0000256" key="1">
    <source>
        <dbReference type="SAM" id="Coils"/>
    </source>
</evidence>
<organism evidence="4 5">
    <name type="scientific">Ridgeia piscesae</name>
    <name type="common">Tubeworm</name>
    <dbReference type="NCBI Taxonomy" id="27915"/>
    <lineage>
        <taxon>Eukaryota</taxon>
        <taxon>Metazoa</taxon>
        <taxon>Spiralia</taxon>
        <taxon>Lophotrochozoa</taxon>
        <taxon>Annelida</taxon>
        <taxon>Polychaeta</taxon>
        <taxon>Sedentaria</taxon>
        <taxon>Canalipalpata</taxon>
        <taxon>Sabellida</taxon>
        <taxon>Siboglinidae</taxon>
        <taxon>Ridgeia</taxon>
    </lineage>
</organism>
<dbReference type="PANTHER" id="PTHR18853:SF10">
    <property type="entry name" value="FHA DOMAIN-CONTAINING PROTEIN"/>
    <property type="match status" value="1"/>
</dbReference>
<feature type="domain" description="FHA" evidence="3">
    <location>
        <begin position="12"/>
        <end position="69"/>
    </location>
</feature>
<feature type="region of interest" description="Disordered" evidence="2">
    <location>
        <begin position="139"/>
        <end position="176"/>
    </location>
</feature>
<evidence type="ECO:0000313" key="5">
    <source>
        <dbReference type="Proteomes" id="UP001209878"/>
    </source>
</evidence>
<dbReference type="PANTHER" id="PTHR18853">
    <property type="entry name" value="FORKHEAD-ASSOCIATED DOMAIN-CONTAINING PROTEIN 1-RELATED"/>
    <property type="match status" value="1"/>
</dbReference>
<dbReference type="InterPro" id="IPR052642">
    <property type="entry name" value="CC-FHA_domain"/>
</dbReference>
<feature type="coiled-coil region" evidence="1">
    <location>
        <begin position="702"/>
        <end position="973"/>
    </location>
</feature>
<feature type="region of interest" description="Disordered" evidence="2">
    <location>
        <begin position="306"/>
        <end position="326"/>
    </location>
</feature>
<keyword evidence="1" id="KW-0175">Coiled coil</keyword>
<gene>
    <name evidence="4" type="ORF">NP493_750g01052</name>
</gene>
<evidence type="ECO:0000313" key="4">
    <source>
        <dbReference type="EMBL" id="KAK2175101.1"/>
    </source>
</evidence>
<proteinExistence type="predicted"/>
<dbReference type="Pfam" id="PF00498">
    <property type="entry name" value="FHA"/>
    <property type="match status" value="1"/>
</dbReference>
<evidence type="ECO:0000256" key="2">
    <source>
        <dbReference type="SAM" id="MobiDB-lite"/>
    </source>
</evidence>
<dbReference type="Gene3D" id="1.20.5.340">
    <property type="match status" value="1"/>
</dbReference>
<dbReference type="CDD" id="cd22700">
    <property type="entry name" value="FHA_FHAD1"/>
    <property type="match status" value="1"/>
</dbReference>
<dbReference type="Proteomes" id="UP001209878">
    <property type="component" value="Unassembled WGS sequence"/>
</dbReference>
<accession>A0AAD9KPH5</accession>
<dbReference type="SUPFAM" id="SSF49879">
    <property type="entry name" value="SMAD/FHA domain"/>
    <property type="match status" value="1"/>
</dbReference>
<dbReference type="EMBL" id="JAODUO010000750">
    <property type="protein sequence ID" value="KAK2175101.1"/>
    <property type="molecule type" value="Genomic_DNA"/>
</dbReference>
<comment type="caution">
    <text evidence="4">The sequence shown here is derived from an EMBL/GenBank/DDBJ whole genome shotgun (WGS) entry which is preliminary data.</text>
</comment>
<feature type="compositionally biased region" description="Polar residues" evidence="2">
    <location>
        <begin position="139"/>
        <end position="148"/>
    </location>
</feature>
<feature type="coiled-coil region" evidence="1">
    <location>
        <begin position="1224"/>
        <end position="1303"/>
    </location>
</feature>
<feature type="compositionally biased region" description="Polar residues" evidence="2">
    <location>
        <begin position="310"/>
        <end position="326"/>
    </location>
</feature>
<keyword evidence="5" id="KW-1185">Reference proteome</keyword>